<protein>
    <submittedName>
        <fullName evidence="1">Uncharacterized protein</fullName>
    </submittedName>
</protein>
<gene>
    <name evidence="1" type="ORF">SAMN02745664_11845</name>
</gene>
<dbReference type="Proteomes" id="UP000187495">
    <property type="component" value="Unassembled WGS sequence"/>
</dbReference>
<accession>A0A1N7FX33</accession>
<dbReference type="STRING" id="34061.B0189_09000"/>
<organism evidence="1 2">
    <name type="scientific">Moraxella cuniculi DSM 21768</name>
    <dbReference type="NCBI Taxonomy" id="1122245"/>
    <lineage>
        <taxon>Bacteria</taxon>
        <taxon>Pseudomonadati</taxon>
        <taxon>Pseudomonadota</taxon>
        <taxon>Gammaproteobacteria</taxon>
        <taxon>Moraxellales</taxon>
        <taxon>Moraxellaceae</taxon>
        <taxon>Moraxella</taxon>
    </lineage>
</organism>
<reference evidence="2" key="1">
    <citation type="submission" date="2017-01" db="EMBL/GenBank/DDBJ databases">
        <authorList>
            <person name="Varghese N."/>
            <person name="Submissions S."/>
        </authorList>
    </citation>
    <scope>NUCLEOTIDE SEQUENCE [LARGE SCALE GENOMIC DNA]</scope>
    <source>
        <strain evidence="2">DSM 21768</strain>
    </source>
</reference>
<dbReference type="EMBL" id="FTNU01000018">
    <property type="protein sequence ID" value="SIS04891.1"/>
    <property type="molecule type" value="Genomic_DNA"/>
</dbReference>
<proteinExistence type="predicted"/>
<evidence type="ECO:0000313" key="1">
    <source>
        <dbReference type="EMBL" id="SIS04891.1"/>
    </source>
</evidence>
<name>A0A1N7FX33_9GAMM</name>
<dbReference type="RefSeq" id="WP_076555971.1">
    <property type="nucleotide sequence ID" value="NZ_FTNU01000018.1"/>
</dbReference>
<evidence type="ECO:0000313" key="2">
    <source>
        <dbReference type="Proteomes" id="UP000187495"/>
    </source>
</evidence>
<dbReference type="AlphaFoldDB" id="A0A1N7FX33"/>
<sequence>MKFPNKEKMNTTITIISFVVLVFLAWRVYSTELLSFCIDMPDYKIDQPKIEQVEQLLKPIIKNLPEKPDRINIYDKSGVASYHLYYFNTTPEQTRQLIDNITGQTQWLWLKEDESGVIYCYNQFYLVMKEGGQYGLSDDIKSYLYIAVGWNSFSDCRKQYYQSSG</sequence>
<keyword evidence="2" id="KW-1185">Reference proteome</keyword>